<dbReference type="PANTHER" id="PTHR35812">
    <property type="entry name" value="LIPOPROTEIN"/>
    <property type="match status" value="1"/>
</dbReference>
<name>A0A7T0C222_9BACT</name>
<dbReference type="KEGG" id="nva:G3M78_06550"/>
<sequence length="294" mass="33909">MQDPVVGKDADFIDNGDGTISDPDSGLMWMKQDTWLEKGRLLTWHESQDYAREINEQKFAGYSNWRVPTRTEAKTLFDINASNTDIEGCEIHLDPLFPSGCGFSTWTSETRGAKAAMGYDLRSDYEFWLAKENSGFPSAVRLVRRISKTTAEDQEQRFVNNKDGTVTDNELGLMWKADDSYLDLDKWVSWEEGKTWVKVLNQNLFAKYTDWRLPTRKEAQSIYDPDSPITDKYGDVVYLPKAFPPGSGQTTWTKTLHRTDRTLAIRFQFYNGDFKWHKMGLRSHGVRAVRDIKN</sequence>
<protein>
    <submittedName>
        <fullName evidence="2">DUF1566 domain-containing protein</fullName>
    </submittedName>
</protein>
<dbReference type="Pfam" id="PF07603">
    <property type="entry name" value="Lcl_C"/>
    <property type="match status" value="2"/>
</dbReference>
<dbReference type="InterPro" id="IPR011460">
    <property type="entry name" value="Lcl_C"/>
</dbReference>
<organism evidence="2 3">
    <name type="scientific">Candidatus Nitrohelix vancouverensis</name>
    <dbReference type="NCBI Taxonomy" id="2705534"/>
    <lineage>
        <taxon>Bacteria</taxon>
        <taxon>Pseudomonadati</taxon>
        <taxon>Nitrospinota/Tectimicrobiota group</taxon>
        <taxon>Nitrospinota</taxon>
        <taxon>Nitrospinia</taxon>
        <taxon>Nitrospinales</taxon>
        <taxon>Nitrospinaceae</taxon>
        <taxon>Candidatus Nitrohelix</taxon>
    </lineage>
</organism>
<evidence type="ECO:0000259" key="1">
    <source>
        <dbReference type="Pfam" id="PF07603"/>
    </source>
</evidence>
<dbReference type="PANTHER" id="PTHR35812:SF1">
    <property type="entry name" value="LIPOPROTEIN"/>
    <property type="match status" value="1"/>
</dbReference>
<gene>
    <name evidence="2" type="ORF">G3M78_06550</name>
</gene>
<feature type="domain" description="Lcl C-terminal" evidence="1">
    <location>
        <begin position="18"/>
        <end position="144"/>
    </location>
</feature>
<dbReference type="Proteomes" id="UP000594464">
    <property type="component" value="Chromosome"/>
</dbReference>
<evidence type="ECO:0000313" key="2">
    <source>
        <dbReference type="EMBL" id="QPJ65066.1"/>
    </source>
</evidence>
<dbReference type="EMBL" id="CP048620">
    <property type="protein sequence ID" value="QPJ65066.1"/>
    <property type="molecule type" value="Genomic_DNA"/>
</dbReference>
<accession>A0A7T0C222</accession>
<feature type="domain" description="Lcl C-terminal" evidence="1">
    <location>
        <begin position="164"/>
        <end position="290"/>
    </location>
</feature>
<evidence type="ECO:0000313" key="3">
    <source>
        <dbReference type="Proteomes" id="UP000594464"/>
    </source>
</evidence>
<dbReference type="AlphaFoldDB" id="A0A7T0C222"/>
<proteinExistence type="predicted"/>
<reference evidence="3" key="1">
    <citation type="submission" date="2020-02" db="EMBL/GenBank/DDBJ databases">
        <title>Genomic and physiological characterization of two novel Nitrospinaceae genera.</title>
        <authorList>
            <person name="Mueller A.J."/>
            <person name="Jung M.-Y."/>
            <person name="Strachan C.R."/>
            <person name="Herbold C.W."/>
            <person name="Kirkegaard R.H."/>
            <person name="Daims H."/>
        </authorList>
    </citation>
    <scope>NUCLEOTIDE SEQUENCE [LARGE SCALE GENOMIC DNA]</scope>
</reference>